<dbReference type="InterPro" id="IPR000914">
    <property type="entry name" value="SBP_5_dom"/>
</dbReference>
<dbReference type="InterPro" id="IPR039424">
    <property type="entry name" value="SBP_5"/>
</dbReference>
<gene>
    <name evidence="3" type="ORF">JZO67_002596</name>
</gene>
<dbReference type="Proteomes" id="UP000664357">
    <property type="component" value="Unassembled WGS sequence"/>
</dbReference>
<keyword evidence="4" id="KW-1185">Reference proteome</keyword>
<comment type="caution">
    <text evidence="3">The sequence shown here is derived from an EMBL/GenBank/DDBJ whole genome shotgun (WGS) entry which is preliminary data.</text>
</comment>
<dbReference type="Gene3D" id="3.10.105.10">
    <property type="entry name" value="Dipeptide-binding Protein, Domain 3"/>
    <property type="match status" value="1"/>
</dbReference>
<dbReference type="PANTHER" id="PTHR30290:SF37">
    <property type="entry name" value="NICKEL-BINDING PERIPLASMIC PROTEIN"/>
    <property type="match status" value="1"/>
</dbReference>
<feature type="domain" description="Solute-binding protein family 5" evidence="2">
    <location>
        <begin position="74"/>
        <end position="443"/>
    </location>
</feature>
<reference evidence="3 4" key="1">
    <citation type="submission" date="2021-03" db="EMBL/GenBank/DDBJ databases">
        <authorList>
            <person name="Gilmore M.S."/>
            <person name="Schwartzman J."/>
            <person name="Van Tyne D."/>
            <person name="Martin M."/>
            <person name="Earl A.M."/>
            <person name="Manson A.L."/>
            <person name="Straub T."/>
            <person name="Salamzade R."/>
            <person name="Saavedra J."/>
            <person name="Lebreton F."/>
            <person name="Prichula J."/>
            <person name="Schaufler K."/>
            <person name="Gaca A."/>
            <person name="Sgardioli B."/>
            <person name="Wagenaar J."/>
            <person name="Strong T."/>
        </authorList>
    </citation>
    <scope>NUCLEOTIDE SEQUENCE [LARGE SCALE GENOMIC DNA]</scope>
    <source>
        <strain evidence="3 4">665A</strain>
    </source>
</reference>
<dbReference type="PROSITE" id="PS51257">
    <property type="entry name" value="PROKAR_LIPOPROTEIN"/>
    <property type="match status" value="1"/>
</dbReference>
<dbReference type="Gene3D" id="3.40.190.10">
    <property type="entry name" value="Periplasmic binding protein-like II"/>
    <property type="match status" value="1"/>
</dbReference>
<dbReference type="CDD" id="cd08489">
    <property type="entry name" value="PBP2_NikA"/>
    <property type="match status" value="1"/>
</dbReference>
<organism evidence="3 4">
    <name type="scientific">Candidatus Enterococcus ferrettii</name>
    <dbReference type="NCBI Taxonomy" id="2815324"/>
    <lineage>
        <taxon>Bacteria</taxon>
        <taxon>Bacillati</taxon>
        <taxon>Bacillota</taxon>
        <taxon>Bacilli</taxon>
        <taxon>Lactobacillales</taxon>
        <taxon>Enterococcaceae</taxon>
        <taxon>Enterococcus</taxon>
    </lineage>
</organism>
<dbReference type="PANTHER" id="PTHR30290">
    <property type="entry name" value="PERIPLASMIC BINDING COMPONENT OF ABC TRANSPORTER"/>
    <property type="match status" value="1"/>
</dbReference>
<dbReference type="EMBL" id="JAFREL020000002">
    <property type="protein sequence ID" value="MEO1770643.1"/>
    <property type="molecule type" value="Genomic_DNA"/>
</dbReference>
<feature type="chain" id="PRO_5046002990" evidence="1">
    <location>
        <begin position="26"/>
        <end position="530"/>
    </location>
</feature>
<evidence type="ECO:0000256" key="1">
    <source>
        <dbReference type="SAM" id="SignalP"/>
    </source>
</evidence>
<evidence type="ECO:0000259" key="2">
    <source>
        <dbReference type="Pfam" id="PF00496"/>
    </source>
</evidence>
<dbReference type="NCBIfam" id="TIGR02294">
    <property type="entry name" value="nickel_nikA"/>
    <property type="match status" value="1"/>
</dbReference>
<feature type="signal peptide" evidence="1">
    <location>
        <begin position="1"/>
        <end position="25"/>
    </location>
</feature>
<evidence type="ECO:0000313" key="3">
    <source>
        <dbReference type="EMBL" id="MEO1770643.1"/>
    </source>
</evidence>
<dbReference type="InterPro" id="IPR011980">
    <property type="entry name" value="CntA-like"/>
</dbReference>
<evidence type="ECO:0000313" key="4">
    <source>
        <dbReference type="Proteomes" id="UP000664357"/>
    </source>
</evidence>
<dbReference type="InterPro" id="IPR030678">
    <property type="entry name" value="Peptide/Ni-bd"/>
</dbReference>
<keyword evidence="1" id="KW-0732">Signal</keyword>
<dbReference type="PIRSF" id="PIRSF002741">
    <property type="entry name" value="MppA"/>
    <property type="match status" value="1"/>
</dbReference>
<dbReference type="Pfam" id="PF00496">
    <property type="entry name" value="SBP_bac_5"/>
    <property type="match status" value="1"/>
</dbReference>
<proteinExistence type="predicted"/>
<accession>A0ABV0ESS3</accession>
<dbReference type="RefSeq" id="WP_207704891.1">
    <property type="nucleotide sequence ID" value="NZ_JAFREL020000002.1"/>
</dbReference>
<protein>
    <submittedName>
        <fullName evidence="3">Nickel ABC transporter, nickel/metallophore periplasmic binding protein</fullName>
    </submittedName>
</protein>
<reference evidence="3 4" key="2">
    <citation type="submission" date="2024-02" db="EMBL/GenBank/DDBJ databases">
        <title>The Genome Sequence of Enterococcus sp. DIV0159.</title>
        <authorList>
            <person name="Earl A."/>
            <person name="Manson A."/>
            <person name="Gilmore M."/>
            <person name="Sanders J."/>
            <person name="Shea T."/>
            <person name="Howe W."/>
            <person name="Livny J."/>
            <person name="Cuomo C."/>
            <person name="Neafsey D."/>
            <person name="Birren B."/>
        </authorList>
    </citation>
    <scope>NUCLEOTIDE SEQUENCE [LARGE SCALE GENOMIC DNA]</scope>
    <source>
        <strain evidence="3 4">665A</strain>
    </source>
</reference>
<sequence>MKRKRLNTIFLGLLCLLLILSSCGEKVNQNHKAGKLIYGSTKDIRDINPHLYNGEMSAQNMVFEGLTKNEDGRIKPALAESWTISEDGKEYTFKLRSGVQFSDGEPFNAEAVKQNFDAILANKERHAWLDMVNEIDTTQIVDDHTFKLSLKHPYYPTLTELGLTRPFRFISPKSFKDSGTKDGVISYAGTGPYKLVEHKDNQSAVFEVNDSYWGAKPKITEVDWKVISDSQSLLLALKKGELDLIYGADGDQLNTDAFNALSKDNSLVSVSSQPVASRAILLNSKRENLQSLQVREAITHAINKKNIINGILNGSEEEAESLLSKTAPYSNVELKHIDYDVEQAKKLLDEAGWKEGDDGIRYLNGKPLKLIFSYNAQNAQEGTVAESIQADLKEVGIDLSIISEEKQDFLDRQKDGDFDLQYSLSWGTPYDPQSYVSSWRIPAHGDYQAQTGLEKKAWLDNLISEVMVEPDETKRQADYSEILTYVNDQCVYVPISYSKTKAIGTSQLKNVVFNDSQYEIPFEKMYFEEE</sequence>
<name>A0ABV0ESS3_9ENTE</name>
<dbReference type="SUPFAM" id="SSF53850">
    <property type="entry name" value="Periplasmic binding protein-like II"/>
    <property type="match status" value="1"/>
</dbReference>